<reference evidence="3 4" key="1">
    <citation type="submission" date="2015-07" db="EMBL/GenBank/DDBJ databases">
        <authorList>
            <person name="Kim K.M."/>
        </authorList>
    </citation>
    <scope>NUCLEOTIDE SEQUENCE [LARGE SCALE GENOMIC DNA]</scope>
    <source>
        <strain evidence="3 4">KCTC 12363</strain>
    </source>
</reference>
<protein>
    <recommendedName>
        <fullName evidence="2">Peptidase M56 domain-containing protein</fullName>
    </recommendedName>
</protein>
<sequence>MNSFWNFLLEASIGLALVWMVHWLFLRKLTFFAWSRFFLLAGVVLSLVFPILDFDLALQNTVPVREFIFSINPVESIVQVSNSLPSFSIFEVVAYLYIGVAVLKFLFFAFGIFLVFRKIKCASVQSFKDAMVYIHPDFKPATFFNKILMPEFEIGNSEDQHILLHESEHVRQGHCWDLLFLHIIKSFLWINPFVYLIEGALREVHEYQADNKVIQRLGVKAYCRLLVNNLTKYQPNPLFHGFNQFQIKNRILMMNKRKSTNVEKWKYFIGLPLLVIMLGIISCNKAAPIEKVMAIKSGFNFKSSEDQNINELIKGDTIRFLESKLIMKEDNTYHFIDPNGATKEEGKWNINGNKLTIISYDGNATEYDIWEGEKWSDGLPIHKNDADIKVAGKPKIDAIQRYLGVSWRKSKEGAC</sequence>
<dbReference type="PANTHER" id="PTHR34978">
    <property type="entry name" value="POSSIBLE SENSOR-TRANSDUCER PROTEIN BLAR"/>
    <property type="match status" value="1"/>
</dbReference>
<feature type="transmembrane region" description="Helical" evidence="1">
    <location>
        <begin position="265"/>
        <end position="282"/>
    </location>
</feature>
<name>A0A0H4PJI1_9BACT</name>
<dbReference type="EMBL" id="CP012040">
    <property type="protein sequence ID" value="AKP53088.1"/>
    <property type="molecule type" value="Genomic_DNA"/>
</dbReference>
<feature type="transmembrane region" description="Helical" evidence="1">
    <location>
        <begin position="33"/>
        <end position="52"/>
    </location>
</feature>
<dbReference type="KEGG" id="camu:CA2015_3711"/>
<gene>
    <name evidence="3" type="ORF">CA2015_3711</name>
</gene>
<dbReference type="AlphaFoldDB" id="A0A0H4PJI1"/>
<dbReference type="OrthoDB" id="820403at2"/>
<dbReference type="RefSeq" id="WP_048643231.1">
    <property type="nucleotide sequence ID" value="NZ_CP012040.1"/>
</dbReference>
<accession>A0A0H4PJI1</accession>
<dbReference type="InterPro" id="IPR008756">
    <property type="entry name" value="Peptidase_M56"/>
</dbReference>
<evidence type="ECO:0000259" key="2">
    <source>
        <dbReference type="Pfam" id="PF05569"/>
    </source>
</evidence>
<dbReference type="InterPro" id="IPR052173">
    <property type="entry name" value="Beta-lactam_resp_regulator"/>
</dbReference>
<dbReference type="Pfam" id="PF05569">
    <property type="entry name" value="Peptidase_M56"/>
    <property type="match status" value="1"/>
</dbReference>
<evidence type="ECO:0000313" key="4">
    <source>
        <dbReference type="Proteomes" id="UP000036520"/>
    </source>
</evidence>
<proteinExistence type="predicted"/>
<feature type="domain" description="Peptidase M56" evidence="2">
    <location>
        <begin position="145"/>
        <end position="253"/>
    </location>
</feature>
<keyword evidence="1" id="KW-0812">Transmembrane</keyword>
<feature type="transmembrane region" description="Helical" evidence="1">
    <location>
        <begin position="94"/>
        <end position="116"/>
    </location>
</feature>
<keyword evidence="4" id="KW-1185">Reference proteome</keyword>
<keyword evidence="1" id="KW-1133">Transmembrane helix</keyword>
<keyword evidence="1" id="KW-0472">Membrane</keyword>
<feature type="transmembrane region" description="Helical" evidence="1">
    <location>
        <begin position="6"/>
        <end position="26"/>
    </location>
</feature>
<evidence type="ECO:0000313" key="3">
    <source>
        <dbReference type="EMBL" id="AKP53088.1"/>
    </source>
</evidence>
<organism evidence="3 4">
    <name type="scientific">Cyclobacterium amurskyense</name>
    <dbReference type="NCBI Taxonomy" id="320787"/>
    <lineage>
        <taxon>Bacteria</taxon>
        <taxon>Pseudomonadati</taxon>
        <taxon>Bacteroidota</taxon>
        <taxon>Cytophagia</taxon>
        <taxon>Cytophagales</taxon>
        <taxon>Cyclobacteriaceae</taxon>
        <taxon>Cyclobacterium</taxon>
    </lineage>
</organism>
<dbReference type="PANTHER" id="PTHR34978:SF3">
    <property type="entry name" value="SLR0241 PROTEIN"/>
    <property type="match status" value="1"/>
</dbReference>
<evidence type="ECO:0000256" key="1">
    <source>
        <dbReference type="SAM" id="Phobius"/>
    </source>
</evidence>
<dbReference type="Proteomes" id="UP000036520">
    <property type="component" value="Chromosome"/>
</dbReference>
<dbReference type="STRING" id="320787.CA2015_3711"/>
<dbReference type="CDD" id="cd07341">
    <property type="entry name" value="M56_BlaR1_MecR1_like"/>
    <property type="match status" value="1"/>
</dbReference>